<feature type="compositionally biased region" description="Low complexity" evidence="1">
    <location>
        <begin position="47"/>
        <end position="66"/>
    </location>
</feature>
<dbReference type="EMBL" id="JABDHM010000067">
    <property type="protein sequence ID" value="KAF5219581.1"/>
    <property type="molecule type" value="Genomic_DNA"/>
</dbReference>
<reference evidence="3 4" key="1">
    <citation type="journal article" date="2019" name="Genome Biol. Evol.">
        <title>Nanopore Sequencing Significantly Improves Genome Assembly of the Protozoan Parasite Trypanosoma cruzi.</title>
        <authorList>
            <person name="Diaz-Viraque F."/>
            <person name="Pita S."/>
            <person name="Greif G."/>
            <person name="de Souza R.C.M."/>
            <person name="Iraola G."/>
            <person name="Robello C."/>
        </authorList>
    </citation>
    <scope>NUCLEOTIDE SEQUENCE [LARGE SCALE GENOMIC DNA]</scope>
    <source>
        <strain evidence="3 4">Berenice</strain>
    </source>
</reference>
<keyword evidence="2" id="KW-0732">Signal</keyword>
<proteinExistence type="predicted"/>
<evidence type="ECO:0000313" key="3">
    <source>
        <dbReference type="EMBL" id="KAF5219581.1"/>
    </source>
</evidence>
<comment type="caution">
    <text evidence="3">The sequence shown here is derived from an EMBL/GenBank/DDBJ whole genome shotgun (WGS) entry which is preliminary data.</text>
</comment>
<feature type="signal peptide" evidence="2">
    <location>
        <begin position="1"/>
        <end position="33"/>
    </location>
</feature>
<feature type="compositionally biased region" description="Polar residues" evidence="1">
    <location>
        <begin position="338"/>
        <end position="361"/>
    </location>
</feature>
<feature type="compositionally biased region" description="Basic and acidic residues" evidence="1">
    <location>
        <begin position="216"/>
        <end position="231"/>
    </location>
</feature>
<feature type="compositionally biased region" description="Polar residues" evidence="1">
    <location>
        <begin position="369"/>
        <end position="387"/>
    </location>
</feature>
<sequence>MQVTGVMAMMMTGRVLLVCALCVLWCGVSVANGDTGNDREHSGQGDVGIFSHSSSSVVGHGDNGVVTDGNFQGSGSHSPGLAPNGGKTSPTGVVGGVGLKSSKDTLTPVEEGRGGMQGQQELVPKVSHQPEAGTTGKSHHNAPEQLPNAKTELGNGGGATAEGDKVKTTVKDGQLGGSSTNDSHSPAADRGLKEQEGTVRKAASTVALTPAVGRETPPKADPKEDSPEDKAASSAGVTQDSPTVSQQQTHSSSSSQSGIDPTYTPGEGRDAEEIFNNNQPSGGVVVKEGAQHETVAGSEKPTIPAANTRNIIGTTISGDSNSSTLTITALRSDAGTEGTPTTNHLNRPSTEGATPPETTSDGEAVSANKYDTVSQSAGSKTAPTTNAKPGDTAKPVDSDGSIAVSHTTSSLLLLLVVACAAAVVAA</sequence>
<evidence type="ECO:0000256" key="1">
    <source>
        <dbReference type="SAM" id="MobiDB-lite"/>
    </source>
</evidence>
<organism evidence="3 4">
    <name type="scientific">Trypanosoma cruzi</name>
    <dbReference type="NCBI Taxonomy" id="5693"/>
    <lineage>
        <taxon>Eukaryota</taxon>
        <taxon>Discoba</taxon>
        <taxon>Euglenozoa</taxon>
        <taxon>Kinetoplastea</taxon>
        <taxon>Metakinetoplastina</taxon>
        <taxon>Trypanosomatida</taxon>
        <taxon>Trypanosomatidae</taxon>
        <taxon>Trypanosoma</taxon>
        <taxon>Schizotrypanum</taxon>
    </lineage>
</organism>
<feature type="region of interest" description="Disordered" evidence="1">
    <location>
        <begin position="36"/>
        <end position="284"/>
    </location>
</feature>
<dbReference type="VEuPathDB" id="TriTrypDB:BCY84_08784"/>
<gene>
    <name evidence="3" type="ORF">ECC02_007418</name>
</gene>
<feature type="compositionally biased region" description="Basic and acidic residues" evidence="1">
    <location>
        <begin position="190"/>
        <end position="199"/>
    </location>
</feature>
<accession>A0A7J6XYI3</accession>
<protein>
    <submittedName>
        <fullName evidence="3">Mucin-associated surface protein (MASP) subgroup S022</fullName>
    </submittedName>
</protein>
<dbReference type="Proteomes" id="UP000583944">
    <property type="component" value="Unassembled WGS sequence"/>
</dbReference>
<dbReference type="AlphaFoldDB" id="A0A7J6XYI3"/>
<dbReference type="VEuPathDB" id="TriTrypDB:ECC02_007418"/>
<feature type="compositionally biased region" description="Polar residues" evidence="1">
    <location>
        <begin position="235"/>
        <end position="244"/>
    </location>
</feature>
<feature type="region of interest" description="Disordered" evidence="1">
    <location>
        <begin position="332"/>
        <end position="398"/>
    </location>
</feature>
<evidence type="ECO:0000256" key="2">
    <source>
        <dbReference type="SAM" id="SignalP"/>
    </source>
</evidence>
<evidence type="ECO:0000313" key="4">
    <source>
        <dbReference type="Proteomes" id="UP000583944"/>
    </source>
</evidence>
<name>A0A7J6XYI3_TRYCR</name>
<feature type="chain" id="PRO_5029908424" evidence="2">
    <location>
        <begin position="34"/>
        <end position="426"/>
    </location>
</feature>
<feature type="compositionally biased region" description="Low complexity" evidence="1">
    <location>
        <begin position="245"/>
        <end position="257"/>
    </location>
</feature>